<dbReference type="GO" id="GO:0030246">
    <property type="term" value="F:carbohydrate binding"/>
    <property type="evidence" value="ECO:0007669"/>
    <property type="project" value="UniProtKB-KW"/>
</dbReference>
<keyword evidence="10 19" id="KW-0418">Kinase</keyword>
<feature type="chain" id="PRO_5043741836" description="Receptor-like serine/threonine-protein kinase" evidence="22">
    <location>
        <begin position="39"/>
        <end position="914"/>
    </location>
</feature>
<keyword evidence="14" id="KW-1015">Disulfide bond</keyword>
<gene>
    <name evidence="25" type="ORF">SLEP1_g39633</name>
</gene>
<evidence type="ECO:0000313" key="26">
    <source>
        <dbReference type="Proteomes" id="UP001054252"/>
    </source>
</evidence>
<evidence type="ECO:0000256" key="3">
    <source>
        <dbReference type="ARBA" id="ARBA00022527"/>
    </source>
</evidence>
<feature type="transmembrane region" description="Helical" evidence="21">
    <location>
        <begin position="510"/>
        <end position="532"/>
    </location>
</feature>
<evidence type="ECO:0000259" key="24">
    <source>
        <dbReference type="PROSITE" id="PS50927"/>
    </source>
</evidence>
<sequence>MRGRGLIGKNFSCFCALKNAQFFIFCLLLFPFSTQNSAVDTITPDQNVTDGKTLVSAQKVFELGFFSPGKGSRNKRYLGIWYYGIRPQTVVWVANREKPVLDNHGVFVMRNNGELQVMDGKGIILWSLNSTANSSRVLPANATLMDNGNLVLQRGKDILWESFWDESNTFLSGMNMKNKSLRSWKSDSDPAPGDFTFKVYAKEGNQFMIQNRSDTYWMSGWSNLSVSFNDVREDLVSMMIPDNNDAIITPDVKNRLVMNSSGHIEFFRWMGGSNNWSLSWSKPSDVCSFYQACGDYGICSVGDNKKPNCTCLPGFLQTSEAESGNYSRPRGCRRHVTGCSEDDPFADVRLDKVSYPDNHFEAGSEEVCKNYCRKKCCSAYFFAYDSRQGRNDNMPSTCWTWSSYETLKSLNSDNSFGGNLRVRLGGTTASGSCVTQTKSTLCIQPRHGCNSQEDCSQFPNSTCQRNAERDKSGWCNCILSFHWDPKAANCAPDTENKSPLYGSSQHSKPLLLIIPLSTIAGIAFTAVAVVGIKSFQKKMTVRRARRNTFEGKSTLQNEESDIGVRELVGFDEFQEDRTKSIDVPFYDFEMIVAATDDFSLSNKLGQGGFGPVYKGKFRGGQEIAVKRLSRSSGQGLEEFKNEVVLIAKLQHRNLVRLLGYCMKRDEKMLIYEYLPNRSLDSIVFDPKKCLLLSWEMRYNIIVGVARGLQYLHQDSRLRIVHRDLKTSNILLDEEMNPKISDFGMARIFGGKQTQANTTRVVGTYGYMSPEYAIDGLFSIKSDVFSFGVVVLEIISGKRNTLFYHKEQALTLLGYAWKLWYENMGLDLMDPSLREDCNEGQALRCIQVALLCVQDDAADRPTMTEVVFMLSSETAVVPNPRQPIFVVKRFSESLASSSNQGTGSNNELTITFEGR</sequence>
<evidence type="ECO:0000256" key="15">
    <source>
        <dbReference type="ARBA" id="ARBA00023170"/>
    </source>
</evidence>
<dbReference type="Gene3D" id="1.10.510.10">
    <property type="entry name" value="Transferase(Phosphotransferase) domain 1"/>
    <property type="match status" value="1"/>
</dbReference>
<dbReference type="AlphaFoldDB" id="A0AAV5L113"/>
<keyword evidence="3 19" id="KW-0723">Serine/threonine-protein kinase</keyword>
<evidence type="ECO:0000256" key="4">
    <source>
        <dbReference type="ARBA" id="ARBA00022536"/>
    </source>
</evidence>
<evidence type="ECO:0000256" key="7">
    <source>
        <dbReference type="ARBA" id="ARBA00022729"/>
    </source>
</evidence>
<evidence type="ECO:0000256" key="8">
    <source>
        <dbReference type="ARBA" id="ARBA00022734"/>
    </source>
</evidence>
<dbReference type="InterPro" id="IPR024171">
    <property type="entry name" value="SRK-like_kinase"/>
</dbReference>
<dbReference type="Pfam" id="PF07714">
    <property type="entry name" value="PK_Tyr_Ser-Thr"/>
    <property type="match status" value="1"/>
</dbReference>
<dbReference type="CDD" id="cd00028">
    <property type="entry name" value="B_lectin"/>
    <property type="match status" value="1"/>
</dbReference>
<comment type="subcellular location">
    <subcellularLocation>
        <location evidence="1">Cell membrane</location>
        <topology evidence="1">Single-pass type I membrane protein</topology>
    </subcellularLocation>
</comment>
<dbReference type="Gene3D" id="2.90.10.10">
    <property type="entry name" value="Bulb-type lectin domain"/>
    <property type="match status" value="1"/>
</dbReference>
<evidence type="ECO:0000259" key="23">
    <source>
        <dbReference type="PROSITE" id="PS50011"/>
    </source>
</evidence>
<comment type="similarity">
    <text evidence="19">Belongs to the protein kinase superfamily. Ser/Thr protein kinase family.</text>
</comment>
<dbReference type="PROSITE" id="PS00108">
    <property type="entry name" value="PROTEIN_KINASE_ST"/>
    <property type="match status" value="1"/>
</dbReference>
<comment type="caution">
    <text evidence="25">The sequence shown here is derived from an EMBL/GenBank/DDBJ whole genome shotgun (WGS) entry which is preliminary data.</text>
</comment>
<dbReference type="Pfam" id="PF01453">
    <property type="entry name" value="B_lectin"/>
    <property type="match status" value="1"/>
</dbReference>
<dbReference type="GO" id="GO:0004674">
    <property type="term" value="F:protein serine/threonine kinase activity"/>
    <property type="evidence" value="ECO:0007669"/>
    <property type="project" value="UniProtKB-KW"/>
</dbReference>
<dbReference type="FunFam" id="1.10.510.10:FF:000060">
    <property type="entry name" value="G-type lectin S-receptor-like serine/threonine-protein kinase"/>
    <property type="match status" value="1"/>
</dbReference>
<keyword evidence="2" id="KW-1003">Cell membrane</keyword>
<evidence type="ECO:0000256" key="14">
    <source>
        <dbReference type="ARBA" id="ARBA00023157"/>
    </source>
</evidence>
<protein>
    <recommendedName>
        <fullName evidence="19">Receptor-like serine/threonine-protein kinase</fullName>
        <ecNumber evidence="19">2.7.11.1</ecNumber>
    </recommendedName>
</protein>
<dbReference type="InterPro" id="IPR001245">
    <property type="entry name" value="Ser-Thr/Tyr_kinase_cat_dom"/>
</dbReference>
<dbReference type="InterPro" id="IPR000719">
    <property type="entry name" value="Prot_kinase_dom"/>
</dbReference>
<dbReference type="PROSITE" id="PS50011">
    <property type="entry name" value="PROTEIN_KINASE_DOM"/>
    <property type="match status" value="1"/>
</dbReference>
<evidence type="ECO:0000256" key="9">
    <source>
        <dbReference type="ARBA" id="ARBA00022741"/>
    </source>
</evidence>
<keyword evidence="7 22" id="KW-0732">Signal</keyword>
<evidence type="ECO:0000256" key="10">
    <source>
        <dbReference type="ARBA" id="ARBA00022777"/>
    </source>
</evidence>
<dbReference type="FunFam" id="2.90.10.10:FF:000005">
    <property type="entry name" value="G-type lectin S-receptor-like serine/threonine-protein kinase"/>
    <property type="match status" value="1"/>
</dbReference>
<keyword evidence="15" id="KW-0675">Receptor</keyword>
<evidence type="ECO:0000256" key="21">
    <source>
        <dbReference type="SAM" id="Phobius"/>
    </source>
</evidence>
<comment type="catalytic activity">
    <reaction evidence="18 19">
        <text>L-seryl-[protein] + ATP = O-phospho-L-seryl-[protein] + ADP + H(+)</text>
        <dbReference type="Rhea" id="RHEA:17989"/>
        <dbReference type="Rhea" id="RHEA-COMP:9863"/>
        <dbReference type="Rhea" id="RHEA-COMP:11604"/>
        <dbReference type="ChEBI" id="CHEBI:15378"/>
        <dbReference type="ChEBI" id="CHEBI:29999"/>
        <dbReference type="ChEBI" id="CHEBI:30616"/>
        <dbReference type="ChEBI" id="CHEBI:83421"/>
        <dbReference type="ChEBI" id="CHEBI:456216"/>
        <dbReference type="EC" id="2.7.11.1"/>
    </reaction>
</comment>
<dbReference type="PIRSF" id="PIRSF000641">
    <property type="entry name" value="SRK"/>
    <property type="match status" value="1"/>
</dbReference>
<dbReference type="PROSITE" id="PS50927">
    <property type="entry name" value="BULB_LECTIN"/>
    <property type="match status" value="1"/>
</dbReference>
<keyword evidence="9 19" id="KW-0547">Nucleotide-binding</keyword>
<accession>A0AAV5L113</accession>
<dbReference type="InterPro" id="IPR001480">
    <property type="entry name" value="Bulb-type_lectin_dom"/>
</dbReference>
<keyword evidence="5 19" id="KW-0808">Transferase</keyword>
<dbReference type="SUPFAM" id="SSF56112">
    <property type="entry name" value="Protein kinase-like (PK-like)"/>
    <property type="match status" value="1"/>
</dbReference>
<feature type="compositionally biased region" description="Polar residues" evidence="20">
    <location>
        <begin position="894"/>
        <end position="908"/>
    </location>
</feature>
<feature type="region of interest" description="Disordered" evidence="20">
    <location>
        <begin position="894"/>
        <end position="914"/>
    </location>
</feature>
<dbReference type="EC" id="2.7.11.1" evidence="19"/>
<feature type="domain" description="Protein kinase" evidence="23">
    <location>
        <begin position="598"/>
        <end position="884"/>
    </location>
</feature>
<evidence type="ECO:0000256" key="22">
    <source>
        <dbReference type="SAM" id="SignalP"/>
    </source>
</evidence>
<feature type="domain" description="Bulb-type lectin" evidence="24">
    <location>
        <begin position="39"/>
        <end position="165"/>
    </location>
</feature>
<dbReference type="SMART" id="SM00220">
    <property type="entry name" value="S_TKc"/>
    <property type="match status" value="1"/>
</dbReference>
<evidence type="ECO:0000256" key="20">
    <source>
        <dbReference type="SAM" id="MobiDB-lite"/>
    </source>
</evidence>
<proteinExistence type="inferred from homology"/>
<keyword evidence="11 19" id="KW-0067">ATP-binding</keyword>
<evidence type="ECO:0000313" key="25">
    <source>
        <dbReference type="EMBL" id="GKV30861.1"/>
    </source>
</evidence>
<dbReference type="CDD" id="cd14066">
    <property type="entry name" value="STKc_IRAK"/>
    <property type="match status" value="1"/>
</dbReference>
<dbReference type="InterPro" id="IPR000858">
    <property type="entry name" value="S_locus_glycoprot_dom"/>
</dbReference>
<dbReference type="Proteomes" id="UP001054252">
    <property type="component" value="Unassembled WGS sequence"/>
</dbReference>
<dbReference type="SUPFAM" id="SSF51110">
    <property type="entry name" value="alpha-D-mannose-specific plant lectins"/>
    <property type="match status" value="1"/>
</dbReference>
<name>A0AAV5L113_9ROSI</name>
<dbReference type="GO" id="GO:0005886">
    <property type="term" value="C:plasma membrane"/>
    <property type="evidence" value="ECO:0007669"/>
    <property type="project" value="UniProtKB-SubCell"/>
</dbReference>
<comment type="catalytic activity">
    <reaction evidence="17 19">
        <text>L-threonyl-[protein] + ATP = O-phospho-L-threonyl-[protein] + ADP + H(+)</text>
        <dbReference type="Rhea" id="RHEA:46608"/>
        <dbReference type="Rhea" id="RHEA-COMP:11060"/>
        <dbReference type="Rhea" id="RHEA-COMP:11605"/>
        <dbReference type="ChEBI" id="CHEBI:15378"/>
        <dbReference type="ChEBI" id="CHEBI:30013"/>
        <dbReference type="ChEBI" id="CHEBI:30616"/>
        <dbReference type="ChEBI" id="CHEBI:61977"/>
        <dbReference type="ChEBI" id="CHEBI:456216"/>
        <dbReference type="EC" id="2.7.11.1"/>
    </reaction>
</comment>
<dbReference type="SMART" id="SM00108">
    <property type="entry name" value="B_lectin"/>
    <property type="match status" value="1"/>
</dbReference>
<dbReference type="PANTHER" id="PTHR27002">
    <property type="entry name" value="RECEPTOR-LIKE SERINE/THREONINE-PROTEIN KINASE SD1-8"/>
    <property type="match status" value="1"/>
</dbReference>
<evidence type="ECO:0000256" key="13">
    <source>
        <dbReference type="ARBA" id="ARBA00023136"/>
    </source>
</evidence>
<dbReference type="Gene3D" id="3.30.200.20">
    <property type="entry name" value="Phosphorylase Kinase, domain 1"/>
    <property type="match status" value="1"/>
</dbReference>
<dbReference type="FunFam" id="3.30.200.20:FF:000330">
    <property type="entry name" value="G-type lectin S-receptor-like serine/threonine-protein kinase At4g03230"/>
    <property type="match status" value="1"/>
</dbReference>
<dbReference type="EMBL" id="BPVZ01000089">
    <property type="protein sequence ID" value="GKV30861.1"/>
    <property type="molecule type" value="Genomic_DNA"/>
</dbReference>
<reference evidence="25 26" key="1">
    <citation type="journal article" date="2021" name="Commun. Biol.">
        <title>The genome of Shorea leprosula (Dipterocarpaceae) highlights the ecological relevance of drought in aseasonal tropical rainforests.</title>
        <authorList>
            <person name="Ng K.K.S."/>
            <person name="Kobayashi M.J."/>
            <person name="Fawcett J.A."/>
            <person name="Hatakeyama M."/>
            <person name="Paape T."/>
            <person name="Ng C.H."/>
            <person name="Ang C.C."/>
            <person name="Tnah L.H."/>
            <person name="Lee C.T."/>
            <person name="Nishiyama T."/>
            <person name="Sese J."/>
            <person name="O'Brien M.J."/>
            <person name="Copetti D."/>
            <person name="Mohd Noor M.I."/>
            <person name="Ong R.C."/>
            <person name="Putra M."/>
            <person name="Sireger I.Z."/>
            <person name="Indrioko S."/>
            <person name="Kosugi Y."/>
            <person name="Izuno A."/>
            <person name="Isagi Y."/>
            <person name="Lee S.L."/>
            <person name="Shimizu K.K."/>
        </authorList>
    </citation>
    <scope>NUCLEOTIDE SEQUENCE [LARGE SCALE GENOMIC DNA]</scope>
    <source>
        <strain evidence="25">214</strain>
    </source>
</reference>
<dbReference type="InterPro" id="IPR008271">
    <property type="entry name" value="Ser/Thr_kinase_AS"/>
</dbReference>
<evidence type="ECO:0000256" key="2">
    <source>
        <dbReference type="ARBA" id="ARBA00022475"/>
    </source>
</evidence>
<keyword evidence="13 21" id="KW-0472">Membrane</keyword>
<dbReference type="GO" id="GO:0005524">
    <property type="term" value="F:ATP binding"/>
    <property type="evidence" value="ECO:0007669"/>
    <property type="project" value="UniProtKB-KW"/>
</dbReference>
<evidence type="ECO:0000256" key="6">
    <source>
        <dbReference type="ARBA" id="ARBA00022692"/>
    </source>
</evidence>
<dbReference type="Pfam" id="PF00954">
    <property type="entry name" value="S_locus_glycop"/>
    <property type="match status" value="1"/>
</dbReference>
<evidence type="ECO:0000256" key="17">
    <source>
        <dbReference type="ARBA" id="ARBA00047899"/>
    </source>
</evidence>
<feature type="signal peptide" evidence="22">
    <location>
        <begin position="1"/>
        <end position="38"/>
    </location>
</feature>
<evidence type="ECO:0000256" key="11">
    <source>
        <dbReference type="ARBA" id="ARBA00022840"/>
    </source>
</evidence>
<evidence type="ECO:0000256" key="1">
    <source>
        <dbReference type="ARBA" id="ARBA00004251"/>
    </source>
</evidence>
<dbReference type="InterPro" id="IPR011009">
    <property type="entry name" value="Kinase-like_dom_sf"/>
</dbReference>
<evidence type="ECO:0000256" key="16">
    <source>
        <dbReference type="ARBA" id="ARBA00023180"/>
    </source>
</evidence>
<dbReference type="PANTHER" id="PTHR27002:SF1111">
    <property type="entry name" value="NON-SPECIFIC SERINE_THREONINE PROTEIN KINASE"/>
    <property type="match status" value="1"/>
</dbReference>
<keyword evidence="12 21" id="KW-1133">Transmembrane helix</keyword>
<dbReference type="InterPro" id="IPR036426">
    <property type="entry name" value="Bulb-type_lectin_dom_sf"/>
</dbReference>
<keyword evidence="8" id="KW-0430">Lectin</keyword>
<keyword evidence="4" id="KW-0245">EGF-like domain</keyword>
<evidence type="ECO:0000256" key="5">
    <source>
        <dbReference type="ARBA" id="ARBA00022679"/>
    </source>
</evidence>
<keyword evidence="6 21" id="KW-0812">Transmembrane</keyword>
<keyword evidence="16" id="KW-0325">Glycoprotein</keyword>
<keyword evidence="26" id="KW-1185">Reference proteome</keyword>
<evidence type="ECO:0000256" key="18">
    <source>
        <dbReference type="ARBA" id="ARBA00048679"/>
    </source>
</evidence>
<dbReference type="GO" id="GO:0048544">
    <property type="term" value="P:recognition of pollen"/>
    <property type="evidence" value="ECO:0007669"/>
    <property type="project" value="InterPro"/>
</dbReference>
<organism evidence="25 26">
    <name type="scientific">Rubroshorea leprosula</name>
    <dbReference type="NCBI Taxonomy" id="152421"/>
    <lineage>
        <taxon>Eukaryota</taxon>
        <taxon>Viridiplantae</taxon>
        <taxon>Streptophyta</taxon>
        <taxon>Embryophyta</taxon>
        <taxon>Tracheophyta</taxon>
        <taxon>Spermatophyta</taxon>
        <taxon>Magnoliopsida</taxon>
        <taxon>eudicotyledons</taxon>
        <taxon>Gunneridae</taxon>
        <taxon>Pentapetalae</taxon>
        <taxon>rosids</taxon>
        <taxon>malvids</taxon>
        <taxon>Malvales</taxon>
        <taxon>Dipterocarpaceae</taxon>
        <taxon>Rubroshorea</taxon>
    </lineage>
</organism>
<evidence type="ECO:0000256" key="12">
    <source>
        <dbReference type="ARBA" id="ARBA00022989"/>
    </source>
</evidence>
<evidence type="ECO:0000256" key="19">
    <source>
        <dbReference type="PIRNR" id="PIRNR000641"/>
    </source>
</evidence>